<comment type="caution">
    <text evidence="1">The sequence shown here is derived from an EMBL/GenBank/DDBJ whole genome shotgun (WGS) entry which is preliminary data.</text>
</comment>
<reference evidence="1 2" key="1">
    <citation type="submission" date="2018-09" db="EMBL/GenBank/DDBJ databases">
        <title>YIM 75507 draft genome.</title>
        <authorList>
            <person name="Tang S."/>
            <person name="Feng Y."/>
        </authorList>
    </citation>
    <scope>NUCLEOTIDE SEQUENCE [LARGE SCALE GENOMIC DNA]</scope>
    <source>
        <strain evidence="1 2">YIM 75507</strain>
    </source>
</reference>
<sequence>MRAIRAALVTDEDRAGFDDGLRQVLSEVRGSLDLSGLQEFVHTWWLIACDSVRDPGGRAEVYRRAAHAQQLAAAGRPLPAGEKTWRQLLAERGVAG</sequence>
<dbReference type="AlphaFoldDB" id="A0A3A4A1Z4"/>
<evidence type="ECO:0000313" key="2">
    <source>
        <dbReference type="Proteomes" id="UP000265768"/>
    </source>
</evidence>
<proteinExistence type="predicted"/>
<dbReference type="Proteomes" id="UP000265768">
    <property type="component" value="Unassembled WGS sequence"/>
</dbReference>
<dbReference type="Pfam" id="PF19760">
    <property type="entry name" value="DUF6247"/>
    <property type="match status" value="1"/>
</dbReference>
<dbReference type="InterPro" id="IPR046214">
    <property type="entry name" value="DUF6247"/>
</dbReference>
<dbReference type="OrthoDB" id="3431428at2"/>
<protein>
    <submittedName>
        <fullName evidence="1">Uncharacterized protein</fullName>
    </submittedName>
</protein>
<gene>
    <name evidence="1" type="ORF">D5H75_37985</name>
</gene>
<keyword evidence="2" id="KW-1185">Reference proteome</keyword>
<organism evidence="1 2">
    <name type="scientific">Bailinhaonella thermotolerans</name>
    <dbReference type="NCBI Taxonomy" id="1070861"/>
    <lineage>
        <taxon>Bacteria</taxon>
        <taxon>Bacillati</taxon>
        <taxon>Actinomycetota</taxon>
        <taxon>Actinomycetes</taxon>
        <taxon>Streptosporangiales</taxon>
        <taxon>Streptosporangiaceae</taxon>
        <taxon>Bailinhaonella</taxon>
    </lineage>
</organism>
<name>A0A3A4A1Z4_9ACTN</name>
<accession>A0A3A4A1Z4</accession>
<evidence type="ECO:0000313" key="1">
    <source>
        <dbReference type="EMBL" id="RJL21268.1"/>
    </source>
</evidence>
<dbReference type="EMBL" id="QZEY01000026">
    <property type="protein sequence ID" value="RJL21268.1"/>
    <property type="molecule type" value="Genomic_DNA"/>
</dbReference>